<reference evidence="1" key="1">
    <citation type="submission" date="2023-05" db="EMBL/GenBank/DDBJ databases">
        <authorList>
            <person name="Stuckert A."/>
        </authorList>
    </citation>
    <scope>NUCLEOTIDE SEQUENCE</scope>
</reference>
<name>A0ABN9FC11_9NEOB</name>
<sequence length="50" mass="5213">MSCQSAPGSRLPICPQSLPPPPIFFTPCLSCSQSCTVKLLTCSADPVLSC</sequence>
<organism evidence="1 2">
    <name type="scientific">Staurois parvus</name>
    <dbReference type="NCBI Taxonomy" id="386267"/>
    <lineage>
        <taxon>Eukaryota</taxon>
        <taxon>Metazoa</taxon>
        <taxon>Chordata</taxon>
        <taxon>Craniata</taxon>
        <taxon>Vertebrata</taxon>
        <taxon>Euteleostomi</taxon>
        <taxon>Amphibia</taxon>
        <taxon>Batrachia</taxon>
        <taxon>Anura</taxon>
        <taxon>Neobatrachia</taxon>
        <taxon>Ranoidea</taxon>
        <taxon>Ranidae</taxon>
        <taxon>Staurois</taxon>
    </lineage>
</organism>
<evidence type="ECO:0000313" key="2">
    <source>
        <dbReference type="Proteomes" id="UP001162483"/>
    </source>
</evidence>
<keyword evidence="2" id="KW-1185">Reference proteome</keyword>
<accession>A0ABN9FC11</accession>
<gene>
    <name evidence="1" type="ORF">SPARVUS_LOCUS11686800</name>
</gene>
<dbReference type="Proteomes" id="UP001162483">
    <property type="component" value="Unassembled WGS sequence"/>
</dbReference>
<evidence type="ECO:0000313" key="1">
    <source>
        <dbReference type="EMBL" id="CAI9594173.1"/>
    </source>
</evidence>
<proteinExistence type="predicted"/>
<protein>
    <submittedName>
        <fullName evidence="1">Uncharacterized protein</fullName>
    </submittedName>
</protein>
<dbReference type="EMBL" id="CATNWA010016632">
    <property type="protein sequence ID" value="CAI9594173.1"/>
    <property type="molecule type" value="Genomic_DNA"/>
</dbReference>
<comment type="caution">
    <text evidence="1">The sequence shown here is derived from an EMBL/GenBank/DDBJ whole genome shotgun (WGS) entry which is preliminary data.</text>
</comment>